<accession>A0A1D1XXT5</accession>
<gene>
    <name evidence="3" type="primary">pbpF_2</name>
    <name evidence="3" type="ORF">g.24038</name>
</gene>
<dbReference type="Pfam" id="PF00912">
    <property type="entry name" value="Transgly"/>
    <property type="match status" value="1"/>
</dbReference>
<organism evidence="3">
    <name type="scientific">Anthurium amnicola</name>
    <dbReference type="NCBI Taxonomy" id="1678845"/>
    <lineage>
        <taxon>Eukaryota</taxon>
        <taxon>Viridiplantae</taxon>
        <taxon>Streptophyta</taxon>
        <taxon>Embryophyta</taxon>
        <taxon>Tracheophyta</taxon>
        <taxon>Spermatophyta</taxon>
        <taxon>Magnoliopsida</taxon>
        <taxon>Liliopsida</taxon>
        <taxon>Araceae</taxon>
        <taxon>Pothoideae</taxon>
        <taxon>Potheae</taxon>
        <taxon>Anthurium</taxon>
    </lineage>
</organism>
<dbReference type="InterPro" id="IPR001264">
    <property type="entry name" value="Glyco_trans_51"/>
</dbReference>
<dbReference type="AlphaFoldDB" id="A0A1D1XXT5"/>
<dbReference type="Gene3D" id="1.10.3810.10">
    <property type="entry name" value="Biosynthetic peptidoglycan transglycosylase-like"/>
    <property type="match status" value="1"/>
</dbReference>
<dbReference type="InterPro" id="IPR050396">
    <property type="entry name" value="Glycosyltr_51/Transpeptidase"/>
</dbReference>
<keyword evidence="1" id="KW-0808">Transferase</keyword>
<name>A0A1D1XXT5_9ARAE</name>
<sequence>MLLPAANHLPFPVAAAARSDILHSTRPTDAFPSRHFPSSSRSRCKRLHLEPIFAAHSQEPHSSSPGSTFTSALSFRFRDALLFFLFVVAILGARPHLGLLFPRDFSDRWRRLLAFSEEAESECAGLPQHLVQAIVASEDRRFFRHAGVDPIGLARAVVFFPRGGGGSTITQQLVKNVFLKKERKLSRKVVEIFLALILERKMSKQRILYSYMSKIYWGHGNYGIKSASIYYFGKQPSLLSLGESAMLSGMLPAPEIFSPFKHKSRGKFSQARALRKMVEAGFIDIKVALLVVSQTLHFHSDELENAFGHTRKQAWKSSFIDKIWDWENASIVWEAREYLESWAMRKHKQWNFLSQK</sequence>
<evidence type="ECO:0000313" key="3">
    <source>
        <dbReference type="EMBL" id="JAT47208.1"/>
    </source>
</evidence>
<reference evidence="3" key="1">
    <citation type="submission" date="2015-07" db="EMBL/GenBank/DDBJ databases">
        <title>Transcriptome Assembly of Anthurium amnicola.</title>
        <authorList>
            <person name="Suzuki J."/>
        </authorList>
    </citation>
    <scope>NUCLEOTIDE SEQUENCE</scope>
</reference>
<dbReference type="InterPro" id="IPR036950">
    <property type="entry name" value="PBP_transglycosylase"/>
</dbReference>
<proteinExistence type="predicted"/>
<dbReference type="EMBL" id="GDJX01020728">
    <property type="protein sequence ID" value="JAT47208.1"/>
    <property type="molecule type" value="Transcribed_RNA"/>
</dbReference>
<dbReference type="PANTHER" id="PTHR32282">
    <property type="entry name" value="BINDING PROTEIN TRANSPEPTIDASE, PUTATIVE-RELATED"/>
    <property type="match status" value="1"/>
</dbReference>
<evidence type="ECO:0000259" key="2">
    <source>
        <dbReference type="Pfam" id="PF00912"/>
    </source>
</evidence>
<evidence type="ECO:0000256" key="1">
    <source>
        <dbReference type="ARBA" id="ARBA00022679"/>
    </source>
</evidence>
<dbReference type="SUPFAM" id="SSF53955">
    <property type="entry name" value="Lysozyme-like"/>
    <property type="match status" value="1"/>
</dbReference>
<dbReference type="PANTHER" id="PTHR32282:SF33">
    <property type="entry name" value="PEPTIDOGLYCAN GLYCOSYLTRANSFERASE"/>
    <property type="match status" value="1"/>
</dbReference>
<protein>
    <submittedName>
        <fullName evidence="3">Penicillin-binding protein 1F</fullName>
    </submittedName>
</protein>
<dbReference type="GO" id="GO:0008955">
    <property type="term" value="F:peptidoglycan glycosyltransferase activity"/>
    <property type="evidence" value="ECO:0007669"/>
    <property type="project" value="TreeGrafter"/>
</dbReference>
<feature type="domain" description="Glycosyl transferase family 51" evidence="2">
    <location>
        <begin position="122"/>
        <end position="277"/>
    </location>
</feature>
<dbReference type="InterPro" id="IPR023346">
    <property type="entry name" value="Lysozyme-like_dom_sf"/>
</dbReference>